<evidence type="ECO:0000256" key="1">
    <source>
        <dbReference type="SAM" id="MobiDB-lite"/>
    </source>
</evidence>
<feature type="compositionally biased region" description="Polar residues" evidence="1">
    <location>
        <begin position="27"/>
        <end position="45"/>
    </location>
</feature>
<protein>
    <submittedName>
        <fullName evidence="2">Uncharacterized protein</fullName>
    </submittedName>
</protein>
<evidence type="ECO:0000313" key="3">
    <source>
        <dbReference type="Proteomes" id="UP001605918"/>
    </source>
</evidence>
<name>A0ABW7DGA4_9PSED</name>
<dbReference type="EMBL" id="JBIEIL010000011">
    <property type="protein sequence ID" value="MFG6206804.1"/>
    <property type="molecule type" value="Genomic_DNA"/>
</dbReference>
<feature type="region of interest" description="Disordered" evidence="1">
    <location>
        <begin position="1"/>
        <end position="53"/>
    </location>
</feature>
<dbReference type="Proteomes" id="UP001605918">
    <property type="component" value="Unassembled WGS sequence"/>
</dbReference>
<comment type="caution">
    <text evidence="2">The sequence shown here is derived from an EMBL/GenBank/DDBJ whole genome shotgun (WGS) entry which is preliminary data.</text>
</comment>
<sequence>MAKPPKKVPRPTSPEPSTTLPHPLPGQPSTAMGDSGANAASTLSPTLPAVPVSRPSVIISPAPASHSASSTARTADSLTLRAAHGEQSALAGTSTGERFSPPVYINPESVLQLKRKASSDEGFLYDKRNKSYVELHEGVVMVGKSADGWRQTYAGESTPTGQRVEQIPGSKLWREIDTSRQSPPGADPLIAEPVHAMAGPGRRTSAEERLSAERGTDTLMTRLLSREPMALDLSAGQWKNWGRTTRPASGESIEIDGLHYQTVAQNLGADSGLVYLQHPGFSPDRYDAFENMLRHEPSRQPKWALKREGQWKVLDNYPPFEMSPTQYVSTAFKHLSDQSIGNLARAVFNRASLPGGINGDGLSVMTLTYRYWLDKVNNEAPGLGLADPLLMLPKLPTLPGGVAGSGLLALPASNLNVLQRLDFDPKKFPQQWAAYTATPTATKLHELFVHILQDNGYTVAPSTRRLEENALVFSSPNLAALFILKLPLVVGDRVPRYTTPGSNFTDPGFLALLNAQNTHDLNRFLEQTEVAHLVGGVQQLSADHPTLFIVREG</sequence>
<gene>
    <name evidence="2" type="ORF">ACGSLL_20830</name>
</gene>
<dbReference type="RefSeq" id="WP_394507771.1">
    <property type="nucleotide sequence ID" value="NZ_JBIEIL010000011.1"/>
</dbReference>
<organism evidence="2 3">
    <name type="scientific">Pseudomonas retamae</name>
    <dbReference type="NCBI Taxonomy" id="702110"/>
    <lineage>
        <taxon>Bacteria</taxon>
        <taxon>Pseudomonadati</taxon>
        <taxon>Pseudomonadota</taxon>
        <taxon>Gammaproteobacteria</taxon>
        <taxon>Pseudomonadales</taxon>
        <taxon>Pseudomonadaceae</taxon>
        <taxon>Pseudomonas</taxon>
    </lineage>
</organism>
<proteinExistence type="predicted"/>
<reference evidence="2 3" key="1">
    <citation type="submission" date="2024-10" db="EMBL/GenBank/DDBJ databases">
        <title>Whole genome of Pseudomonas sp Strain RB5.</title>
        <authorList>
            <person name="Selami N."/>
        </authorList>
    </citation>
    <scope>NUCLEOTIDE SEQUENCE [LARGE SCALE GENOMIC DNA]</scope>
    <source>
        <strain evidence="2 3">RB5</strain>
    </source>
</reference>
<accession>A0ABW7DGA4</accession>
<keyword evidence="3" id="KW-1185">Reference proteome</keyword>
<evidence type="ECO:0000313" key="2">
    <source>
        <dbReference type="EMBL" id="MFG6206804.1"/>
    </source>
</evidence>